<feature type="region of interest" description="Disordered" evidence="1">
    <location>
        <begin position="92"/>
        <end position="180"/>
    </location>
</feature>
<evidence type="ECO:0000313" key="2">
    <source>
        <dbReference type="EMBL" id="ELQ43958.1"/>
    </source>
</evidence>
<gene>
    <name evidence="2" type="ORF">OOU_Y34scaffold00118g1</name>
</gene>
<dbReference type="AlphaFoldDB" id="A0AA97PRF6"/>
<reference evidence="2" key="1">
    <citation type="journal article" date="2012" name="PLoS Genet.">
        <title>Comparative analysis of the genomes of two field isolates of the rice blast fungus Magnaporthe oryzae.</title>
        <authorList>
            <person name="Xue M."/>
            <person name="Yang J."/>
            <person name="Li Z."/>
            <person name="Hu S."/>
            <person name="Yao N."/>
            <person name="Dean R.A."/>
            <person name="Zhao W."/>
            <person name="Shen M."/>
            <person name="Zhang H."/>
            <person name="Li C."/>
            <person name="Liu L."/>
            <person name="Cao L."/>
            <person name="Xu X."/>
            <person name="Xing Y."/>
            <person name="Hsiang T."/>
            <person name="Zhang Z."/>
            <person name="Xu J.R."/>
            <person name="Peng Y.L."/>
        </authorList>
    </citation>
    <scope>NUCLEOTIDE SEQUENCE</scope>
    <source>
        <strain evidence="2">Y34</strain>
    </source>
</reference>
<feature type="compositionally biased region" description="Pro residues" evidence="1">
    <location>
        <begin position="220"/>
        <end position="229"/>
    </location>
</feature>
<dbReference type="EMBL" id="JH793983">
    <property type="protein sequence ID" value="ELQ43958.1"/>
    <property type="molecule type" value="Genomic_DNA"/>
</dbReference>
<accession>A0AA97PRF6</accession>
<dbReference type="Proteomes" id="UP000011086">
    <property type="component" value="Unassembled WGS sequence"/>
</dbReference>
<feature type="compositionally biased region" description="Pro residues" evidence="1">
    <location>
        <begin position="100"/>
        <end position="113"/>
    </location>
</feature>
<evidence type="ECO:0000256" key="1">
    <source>
        <dbReference type="SAM" id="MobiDB-lite"/>
    </source>
</evidence>
<sequence length="419" mass="46183">MAPATEGSFDSGRGCPQSAELKLDHVRAVQSGSSVYMCRANPTIAMRRQYLDLGIFALLCIPFSAALPVNDDKALVRRPKFEVAAVPAREYAPPAQEYAGPPPPQVPSPPPAPDLRAAQGRSSRTQRNGRRPSVPQPQRYDNDPGYDAPRPSRRTGERIHLRPQRPADPPGAFGPGPYADPYADPYAANNAFHAPPVFYPGVPRQPPLYPPGPGPMPFAAPVNMYPPTPSRQDNTHASRPAAAKAPENIQTIRLFWKTEEDKVQQSLRPQDNIEDFPTGSLYDWVKKSARAAEIMYTKDFGTDFKLWTHVGIRMDPVDGTTVKLLKDYYVASGQKVTALPKGSTYEDWKLQRTCLKGCLSSNHFTQPSSSGALCRARLALDHKAPIIERRIVTGQSRPCKAEYNRTGSGDMNEKSKGKR</sequence>
<proteinExistence type="predicted"/>
<protein>
    <submittedName>
        <fullName evidence="2">Uncharacterized protein</fullName>
    </submittedName>
</protein>
<organism evidence="2">
    <name type="scientific">Pyricularia oryzae (strain Y34)</name>
    <name type="common">Rice blast fungus</name>
    <name type="synonym">Magnaporthe oryzae</name>
    <dbReference type="NCBI Taxonomy" id="1143189"/>
    <lineage>
        <taxon>Eukaryota</taxon>
        <taxon>Fungi</taxon>
        <taxon>Dikarya</taxon>
        <taxon>Ascomycota</taxon>
        <taxon>Pezizomycotina</taxon>
        <taxon>Sordariomycetes</taxon>
        <taxon>Sordariomycetidae</taxon>
        <taxon>Magnaporthales</taxon>
        <taxon>Pyriculariaceae</taxon>
        <taxon>Pyricularia</taxon>
    </lineage>
</organism>
<feature type="region of interest" description="Disordered" evidence="1">
    <location>
        <begin position="398"/>
        <end position="419"/>
    </location>
</feature>
<name>A0AA97PRF6_PYRO3</name>
<feature type="region of interest" description="Disordered" evidence="1">
    <location>
        <begin position="220"/>
        <end position="244"/>
    </location>
</feature>